<name>A0ABR3JPV6_9AGAR</name>
<accession>A0ABR3JPV6</accession>
<evidence type="ECO:0000313" key="4">
    <source>
        <dbReference type="Proteomes" id="UP001556367"/>
    </source>
</evidence>
<reference evidence="4" key="1">
    <citation type="submission" date="2024-06" db="EMBL/GenBank/DDBJ databases">
        <title>Multi-omics analyses provide insights into the biosynthesis of the anticancer antibiotic pleurotin in Hohenbuehelia grisea.</title>
        <authorList>
            <person name="Weaver J.A."/>
            <person name="Alberti F."/>
        </authorList>
    </citation>
    <scope>NUCLEOTIDE SEQUENCE [LARGE SCALE GENOMIC DNA]</scope>
    <source>
        <strain evidence="4">T-177</strain>
    </source>
</reference>
<proteinExistence type="predicted"/>
<dbReference type="Proteomes" id="UP001556367">
    <property type="component" value="Unassembled WGS sequence"/>
</dbReference>
<evidence type="ECO:0000259" key="2">
    <source>
        <dbReference type="Pfam" id="PF18721"/>
    </source>
</evidence>
<feature type="region of interest" description="Disordered" evidence="1">
    <location>
        <begin position="148"/>
        <end position="170"/>
    </location>
</feature>
<protein>
    <recommendedName>
        <fullName evidence="2">CxC6 like cysteine cluster associated with KDZ domain-containing protein</fullName>
    </recommendedName>
</protein>
<evidence type="ECO:0000313" key="3">
    <source>
        <dbReference type="EMBL" id="KAL0957792.1"/>
    </source>
</evidence>
<sequence length="295" mass="33207">MRDEDVMNGFFSYSLLLDKAEHGIVLVLPHVIKGQMDQLKEAMHEQNQTMEGSGQEAYQHACDVCCQIIEKDDGTLGKVQAVVCDGTVMGLPCCGVHDCQKPLAQVEDEFRTCSKTEHRELEESHFTRGKGLQQLRKRLERAGVVTATDSAPVPNGNNAAGHTDCDGKTDQVVSDSRRKLRARFKTNYTYCELLFMRPCRVILSRVILFGSEAILAVRLAATKTFPTPESTPEFLFYDSNCKLLAHQRKERNDHFKDTAQPVDVFHFCKNHKETDSFCQENCNPAAFPKLIKDSC</sequence>
<keyword evidence="4" id="KW-1185">Reference proteome</keyword>
<comment type="caution">
    <text evidence="3">The sequence shown here is derived from an EMBL/GenBank/DDBJ whole genome shotgun (WGS) entry which is preliminary data.</text>
</comment>
<feature type="domain" description="CxC6 like cysteine cluster associated with KDZ" evidence="2">
    <location>
        <begin position="83"/>
        <end position="110"/>
    </location>
</feature>
<evidence type="ECO:0000256" key="1">
    <source>
        <dbReference type="SAM" id="MobiDB-lite"/>
    </source>
</evidence>
<gene>
    <name evidence="3" type="ORF">HGRIS_001569</name>
</gene>
<organism evidence="3 4">
    <name type="scientific">Hohenbuehelia grisea</name>
    <dbReference type="NCBI Taxonomy" id="104357"/>
    <lineage>
        <taxon>Eukaryota</taxon>
        <taxon>Fungi</taxon>
        <taxon>Dikarya</taxon>
        <taxon>Basidiomycota</taxon>
        <taxon>Agaricomycotina</taxon>
        <taxon>Agaricomycetes</taxon>
        <taxon>Agaricomycetidae</taxon>
        <taxon>Agaricales</taxon>
        <taxon>Pleurotineae</taxon>
        <taxon>Pleurotaceae</taxon>
        <taxon>Hohenbuehelia</taxon>
    </lineage>
</organism>
<dbReference type="InterPro" id="IPR040898">
    <property type="entry name" value="CxC6"/>
</dbReference>
<dbReference type="EMBL" id="JASNQZ010000005">
    <property type="protein sequence ID" value="KAL0957792.1"/>
    <property type="molecule type" value="Genomic_DNA"/>
</dbReference>
<dbReference type="Pfam" id="PF18721">
    <property type="entry name" value="CxC6"/>
    <property type="match status" value="1"/>
</dbReference>